<dbReference type="InterPro" id="IPR000700">
    <property type="entry name" value="PAS-assoc_C"/>
</dbReference>
<feature type="domain" description="PAC" evidence="8">
    <location>
        <begin position="222"/>
        <end position="274"/>
    </location>
</feature>
<dbReference type="InterPro" id="IPR051310">
    <property type="entry name" value="MCP_chemotaxis"/>
</dbReference>
<dbReference type="InterPro" id="IPR035965">
    <property type="entry name" value="PAS-like_dom_sf"/>
</dbReference>
<dbReference type="PROSITE" id="PS50111">
    <property type="entry name" value="CHEMOTAXIS_TRANSDUC_2"/>
    <property type="match status" value="1"/>
</dbReference>
<feature type="region of interest" description="Disordered" evidence="5">
    <location>
        <begin position="657"/>
        <end position="686"/>
    </location>
</feature>
<dbReference type="PRINTS" id="PR00260">
    <property type="entry name" value="CHEMTRNSDUCR"/>
</dbReference>
<organism evidence="10 11">
    <name type="scientific">Rhodoferax lithotrophicus</name>
    <dbReference type="NCBI Taxonomy" id="2798804"/>
    <lineage>
        <taxon>Bacteria</taxon>
        <taxon>Pseudomonadati</taxon>
        <taxon>Pseudomonadota</taxon>
        <taxon>Betaproteobacteria</taxon>
        <taxon>Burkholderiales</taxon>
        <taxon>Comamonadaceae</taxon>
        <taxon>Rhodoferax</taxon>
    </lineage>
</organism>
<dbReference type="PROSITE" id="PS50885">
    <property type="entry name" value="HAMP"/>
    <property type="match status" value="1"/>
</dbReference>
<dbReference type="Pfam" id="PF08447">
    <property type="entry name" value="PAS_3"/>
    <property type="match status" value="2"/>
</dbReference>
<dbReference type="SUPFAM" id="SSF58104">
    <property type="entry name" value="Methyl-accepting chemotaxis protein (MCP) signaling domain"/>
    <property type="match status" value="1"/>
</dbReference>
<dbReference type="Pfam" id="PF00015">
    <property type="entry name" value="MCPsignal"/>
    <property type="match status" value="1"/>
</dbReference>
<evidence type="ECO:0000256" key="2">
    <source>
        <dbReference type="ARBA" id="ARBA00029447"/>
    </source>
</evidence>
<evidence type="ECO:0000256" key="1">
    <source>
        <dbReference type="ARBA" id="ARBA00022500"/>
    </source>
</evidence>
<dbReference type="Gene3D" id="1.10.287.950">
    <property type="entry name" value="Methyl-accepting chemotaxis protein"/>
    <property type="match status" value="1"/>
</dbReference>
<gene>
    <name evidence="10" type="ORF">MIZ03_4313</name>
</gene>
<evidence type="ECO:0000259" key="8">
    <source>
        <dbReference type="PROSITE" id="PS50113"/>
    </source>
</evidence>
<evidence type="ECO:0000259" key="7">
    <source>
        <dbReference type="PROSITE" id="PS50112"/>
    </source>
</evidence>
<evidence type="ECO:0000259" key="6">
    <source>
        <dbReference type="PROSITE" id="PS50111"/>
    </source>
</evidence>
<dbReference type="NCBIfam" id="TIGR00229">
    <property type="entry name" value="sensory_box"/>
    <property type="match status" value="2"/>
</dbReference>
<keyword evidence="1" id="KW-0145">Chemotaxis</keyword>
<dbReference type="SMART" id="SM00283">
    <property type="entry name" value="MA"/>
    <property type="match status" value="1"/>
</dbReference>
<reference evidence="10 11" key="1">
    <citation type="journal article" date="2021" name="Microbiol. Spectr.">
        <title>A Single Bacterium Capable of Oxidation and Reduction of Iron at Circumneutral pH.</title>
        <authorList>
            <person name="Kato S."/>
            <person name="Ohkuma M."/>
        </authorList>
    </citation>
    <scope>NUCLEOTIDE SEQUENCE [LARGE SCALE GENOMIC DNA]</scope>
    <source>
        <strain evidence="10 11">MIZ03</strain>
    </source>
</reference>
<proteinExistence type="inferred from homology"/>
<name>A0ABN6DBM1_9BURK</name>
<dbReference type="InterPro" id="IPR004089">
    <property type="entry name" value="MCPsignal_dom"/>
</dbReference>
<sequence length="686" mass="73344">MTARIFSFAERLFAGDAINRHVAELTQELEVRKAIMNMTSIVSEADKKGDIISINEKFIEVSKYPRNELLGHPHSTTRHPDMPKEVFKQMWATIGRGEMFRGIIKNRAKDGVPYYVDAVIAPIMGDDGKPMKYLGVRYDITAAETERQNVRGILNAIDASYGMIEFDLSGFVLHANANFLHIMGYSSAEVTGKHHRIFVDTAYAASPAYQQFWADLVSGKAQKETFKRIGKGGKEVWLEAIYNPVMDEMGRVLKVVKIATDVSEKQLMNIALQTAVAQGQIATGAAQKGDLTQRIPMDGKTGDVAVLCASINAVLDLTAQVMADFSTIFGALAMGDLKQRITREYAGTFAQLKTSTNETCDKLAAIMADTGRVMAGLTQGDLTQRITIQTEGVFDDVKQDINASMSKLVEIVQEIRGAADALTGAANQVSATAQSLSQAASEQAASVEETTAQIDVMSASITQNSDNAKVTDGMATKTTKEAVDGGSAVSQTVTAMKQIAAKIGIVDDIAYQTNLLALNAAIEAARAGEHGKGFAVVAAEVRKLAERSQEAAKEIGELAGNSVTTAERAGKLLDEIVPSIQKTSELVQEIAAASSEQSDSVSQIGGAMGQLSKATQQNASASEELAATSEELSGQAEQLQQSVAFFNVGGGTEKVSNRHVIAAPDRRAAPQKLSAPGRSGSNFKPY</sequence>
<evidence type="ECO:0000256" key="3">
    <source>
        <dbReference type="PROSITE-ProRule" id="PRU00284"/>
    </source>
</evidence>
<feature type="domain" description="Methyl-accepting transducer" evidence="6">
    <location>
        <begin position="418"/>
        <end position="633"/>
    </location>
</feature>
<dbReference type="CDD" id="cd11386">
    <property type="entry name" value="MCP_signal"/>
    <property type="match status" value="1"/>
</dbReference>
<dbReference type="PANTHER" id="PTHR43531">
    <property type="entry name" value="PROTEIN ICFG"/>
    <property type="match status" value="1"/>
</dbReference>
<evidence type="ECO:0000256" key="4">
    <source>
        <dbReference type="SAM" id="Coils"/>
    </source>
</evidence>
<dbReference type="SUPFAM" id="SSF55785">
    <property type="entry name" value="PYP-like sensor domain (PAS domain)"/>
    <property type="match status" value="2"/>
</dbReference>
<feature type="coiled-coil region" evidence="4">
    <location>
        <begin position="611"/>
        <end position="642"/>
    </location>
</feature>
<dbReference type="InterPro" id="IPR004090">
    <property type="entry name" value="Chemotax_Me-accpt_rcpt"/>
</dbReference>
<keyword evidence="4" id="KW-0175">Coiled coil</keyword>
<evidence type="ECO:0000259" key="9">
    <source>
        <dbReference type="PROSITE" id="PS50885"/>
    </source>
</evidence>
<dbReference type="Gene3D" id="3.30.450.20">
    <property type="entry name" value="PAS domain"/>
    <property type="match status" value="2"/>
</dbReference>
<dbReference type="InterPro" id="IPR000014">
    <property type="entry name" value="PAS"/>
</dbReference>
<dbReference type="InterPro" id="IPR003660">
    <property type="entry name" value="HAMP_dom"/>
</dbReference>
<evidence type="ECO:0008006" key="12">
    <source>
        <dbReference type="Google" id="ProtNLM"/>
    </source>
</evidence>
<protein>
    <recommendedName>
        <fullName evidence="12">Methyl-accepting chemotaxis sensory transducer with Pas/Pac sensor</fullName>
    </recommendedName>
</protein>
<keyword evidence="11" id="KW-1185">Reference proteome</keyword>
<dbReference type="EMBL" id="AP024238">
    <property type="protein sequence ID" value="BCO29390.1"/>
    <property type="molecule type" value="Genomic_DNA"/>
</dbReference>
<dbReference type="PROSITE" id="PS50112">
    <property type="entry name" value="PAS"/>
    <property type="match status" value="2"/>
</dbReference>
<dbReference type="SMART" id="SM00086">
    <property type="entry name" value="PAC"/>
    <property type="match status" value="2"/>
</dbReference>
<dbReference type="PROSITE" id="PS50113">
    <property type="entry name" value="PAC"/>
    <property type="match status" value="2"/>
</dbReference>
<dbReference type="InterPro" id="IPR013655">
    <property type="entry name" value="PAS_fold_3"/>
</dbReference>
<accession>A0ABN6DBM1</accession>
<dbReference type="RefSeq" id="WP_223905394.1">
    <property type="nucleotide sequence ID" value="NZ_AP024238.1"/>
</dbReference>
<dbReference type="SMART" id="SM00091">
    <property type="entry name" value="PAS"/>
    <property type="match status" value="2"/>
</dbReference>
<feature type="domain" description="PAS" evidence="7">
    <location>
        <begin position="146"/>
        <end position="193"/>
    </location>
</feature>
<dbReference type="PANTHER" id="PTHR43531:SF11">
    <property type="entry name" value="METHYL-ACCEPTING CHEMOTAXIS PROTEIN 3"/>
    <property type="match status" value="1"/>
</dbReference>
<feature type="domain" description="PAS" evidence="7">
    <location>
        <begin position="27"/>
        <end position="97"/>
    </location>
</feature>
<evidence type="ECO:0000313" key="10">
    <source>
        <dbReference type="EMBL" id="BCO29390.1"/>
    </source>
</evidence>
<evidence type="ECO:0000313" key="11">
    <source>
        <dbReference type="Proteomes" id="UP000824366"/>
    </source>
</evidence>
<feature type="domain" description="HAMP" evidence="9">
    <location>
        <begin position="361"/>
        <end position="413"/>
    </location>
</feature>
<keyword evidence="3" id="KW-0807">Transducer</keyword>
<dbReference type="Proteomes" id="UP000824366">
    <property type="component" value="Chromosome"/>
</dbReference>
<evidence type="ECO:0000256" key="5">
    <source>
        <dbReference type="SAM" id="MobiDB-lite"/>
    </source>
</evidence>
<dbReference type="CDD" id="cd00130">
    <property type="entry name" value="PAS"/>
    <property type="match status" value="2"/>
</dbReference>
<comment type="similarity">
    <text evidence="2">Belongs to the methyl-accepting chemotaxis (MCP) protein family.</text>
</comment>
<dbReference type="Pfam" id="PF18947">
    <property type="entry name" value="HAMP_2"/>
    <property type="match status" value="1"/>
</dbReference>
<dbReference type="InterPro" id="IPR001610">
    <property type="entry name" value="PAC"/>
</dbReference>
<feature type="domain" description="PAC" evidence="8">
    <location>
        <begin position="98"/>
        <end position="152"/>
    </location>
</feature>